<dbReference type="InterPro" id="IPR050961">
    <property type="entry name" value="BolA/IbaG_stress_morph_reg"/>
</dbReference>
<evidence type="ECO:0000313" key="3">
    <source>
        <dbReference type="EMBL" id="KXS33473.1"/>
    </source>
</evidence>
<dbReference type="AlphaFoldDB" id="A0A139BX30"/>
<dbReference type="Gene3D" id="3.30.300.90">
    <property type="entry name" value="BolA-like"/>
    <property type="match status" value="1"/>
</dbReference>
<comment type="caution">
    <text evidence="3">The sequence shown here is derived from an EMBL/GenBank/DDBJ whole genome shotgun (WGS) entry which is preliminary data.</text>
</comment>
<dbReference type="InterPro" id="IPR002634">
    <property type="entry name" value="BolA"/>
</dbReference>
<accession>A0A139BX30</accession>
<dbReference type="Proteomes" id="UP000070578">
    <property type="component" value="Unassembled WGS sequence"/>
</dbReference>
<evidence type="ECO:0000256" key="2">
    <source>
        <dbReference type="RuleBase" id="RU003860"/>
    </source>
</evidence>
<protein>
    <submittedName>
        <fullName evidence="3">BolA family protein</fullName>
    </submittedName>
</protein>
<dbReference type="Pfam" id="PF01722">
    <property type="entry name" value="BolA"/>
    <property type="match status" value="1"/>
</dbReference>
<proteinExistence type="inferred from homology"/>
<dbReference type="EMBL" id="LSLI01000005">
    <property type="protein sequence ID" value="KXS33473.1"/>
    <property type="molecule type" value="Genomic_DNA"/>
</dbReference>
<sequence>MIPARERRKAAASIARQFWCHARVSGFGWCSIFCSQIFQFQQTMDLTMVTPESIRLNIEQGMATEHLSVVGDGQHFEAVVVSEAFAGKSRVQRHQLVYQTLGDRMRAEIHALSMKTLTPQEWQSQK</sequence>
<evidence type="ECO:0000256" key="1">
    <source>
        <dbReference type="ARBA" id="ARBA00005578"/>
    </source>
</evidence>
<reference evidence="3 4" key="1">
    <citation type="submission" date="2016-02" db="EMBL/GenBank/DDBJ databases">
        <authorList>
            <person name="Wen L."/>
            <person name="He K."/>
            <person name="Yang H."/>
        </authorList>
    </citation>
    <scope>NUCLEOTIDE SEQUENCE [LARGE SCALE GENOMIC DNA]</scope>
    <source>
        <strain evidence="3">ShG14-8</strain>
    </source>
</reference>
<dbReference type="PANTHER" id="PTHR46229:SF2">
    <property type="entry name" value="BOLA-LIKE PROTEIN 1"/>
    <property type="match status" value="1"/>
</dbReference>
<evidence type="ECO:0000313" key="4">
    <source>
        <dbReference type="Proteomes" id="UP000070578"/>
    </source>
</evidence>
<dbReference type="SUPFAM" id="SSF82657">
    <property type="entry name" value="BolA-like"/>
    <property type="match status" value="1"/>
</dbReference>
<dbReference type="InterPro" id="IPR036065">
    <property type="entry name" value="BolA-like_sf"/>
</dbReference>
<dbReference type="PANTHER" id="PTHR46229">
    <property type="entry name" value="BOLA TRANSCRIPTION REGULATOR"/>
    <property type="match status" value="1"/>
</dbReference>
<name>A0A139BX30_9PROT</name>
<reference evidence="3 4" key="2">
    <citation type="submission" date="2016-03" db="EMBL/GenBank/DDBJ databases">
        <title>New uncultured bacterium of the family Gallionellaceae from acid mine drainage: description and reconstruction of genome based on metagenomic analysis of microbial community.</title>
        <authorList>
            <person name="Kadnikov V."/>
            <person name="Ivasenko D."/>
            <person name="Beletsky A."/>
            <person name="Mardanov A."/>
            <person name="Danilova E."/>
            <person name="Pimenov N."/>
            <person name="Karnachuk O."/>
            <person name="Ravin N."/>
        </authorList>
    </citation>
    <scope>NUCLEOTIDE SEQUENCE [LARGE SCALE GENOMIC DNA]</scope>
    <source>
        <strain evidence="3">ShG14-8</strain>
    </source>
</reference>
<organism evidence="3 4">
    <name type="scientific">Candidatus Gallionella acididurans</name>
    <dbReference type="NCBI Taxonomy" id="1796491"/>
    <lineage>
        <taxon>Bacteria</taxon>
        <taxon>Pseudomonadati</taxon>
        <taxon>Pseudomonadota</taxon>
        <taxon>Betaproteobacteria</taxon>
        <taxon>Nitrosomonadales</taxon>
        <taxon>Gallionellaceae</taxon>
        <taxon>Gallionella</taxon>
    </lineage>
</organism>
<gene>
    <name evidence="3" type="ORF">AWT59_0354</name>
</gene>
<dbReference type="PATRIC" id="fig|1796491.3.peg.388"/>
<comment type="similarity">
    <text evidence="1 2">Belongs to the BolA/IbaG family.</text>
</comment>